<gene>
    <name evidence="2" type="ORF">BKA14_001611</name>
</gene>
<evidence type="ECO:0000256" key="1">
    <source>
        <dbReference type="SAM" id="MobiDB-lite"/>
    </source>
</evidence>
<evidence type="ECO:0000313" key="3">
    <source>
        <dbReference type="Proteomes" id="UP000542742"/>
    </source>
</evidence>
<dbReference type="RefSeq" id="WP_184950277.1">
    <property type="nucleotide sequence ID" value="NZ_BOMC01000006.1"/>
</dbReference>
<sequence length="83" mass="9159">MIVLNPVDTPPVPHGMWDDGRLLAALAALPAEAFIEGPADDDDLRWRRTARRLRRELGAEPAYPTLPPGHVAPVLQLRPHPVD</sequence>
<dbReference type="AlphaFoldDB" id="A0A7W7FYX1"/>
<name>A0A7W7FYX1_9ACTN</name>
<comment type="caution">
    <text evidence="2">The sequence shown here is derived from an EMBL/GenBank/DDBJ whole genome shotgun (WGS) entry which is preliminary data.</text>
</comment>
<protein>
    <submittedName>
        <fullName evidence="2">Uncharacterized protein</fullName>
    </submittedName>
</protein>
<evidence type="ECO:0000313" key="2">
    <source>
        <dbReference type="EMBL" id="MBB4691463.1"/>
    </source>
</evidence>
<dbReference type="Proteomes" id="UP000542742">
    <property type="component" value="Unassembled WGS sequence"/>
</dbReference>
<organism evidence="2 3">
    <name type="scientific">Paractinoplanes abujensis</name>
    <dbReference type="NCBI Taxonomy" id="882441"/>
    <lineage>
        <taxon>Bacteria</taxon>
        <taxon>Bacillati</taxon>
        <taxon>Actinomycetota</taxon>
        <taxon>Actinomycetes</taxon>
        <taxon>Micromonosporales</taxon>
        <taxon>Micromonosporaceae</taxon>
        <taxon>Paractinoplanes</taxon>
    </lineage>
</organism>
<proteinExistence type="predicted"/>
<reference evidence="2 3" key="1">
    <citation type="submission" date="2020-08" db="EMBL/GenBank/DDBJ databases">
        <title>Sequencing the genomes of 1000 actinobacteria strains.</title>
        <authorList>
            <person name="Klenk H.-P."/>
        </authorList>
    </citation>
    <scope>NUCLEOTIDE SEQUENCE [LARGE SCALE GENOMIC DNA]</scope>
    <source>
        <strain evidence="2 3">DSM 45518</strain>
    </source>
</reference>
<accession>A0A7W7FYX1</accession>
<dbReference type="EMBL" id="JACHMF010000001">
    <property type="protein sequence ID" value="MBB4691463.1"/>
    <property type="molecule type" value="Genomic_DNA"/>
</dbReference>
<feature type="region of interest" description="Disordered" evidence="1">
    <location>
        <begin position="59"/>
        <end position="83"/>
    </location>
</feature>
<keyword evidence="3" id="KW-1185">Reference proteome</keyword>